<dbReference type="PANTHER" id="PTHR11802">
    <property type="entry name" value="SERINE PROTEASE FAMILY S10 SERINE CARBOXYPEPTIDASE"/>
    <property type="match status" value="1"/>
</dbReference>
<evidence type="ECO:0000313" key="3">
    <source>
        <dbReference type="EMBL" id="KAH9321508.1"/>
    </source>
</evidence>
<feature type="signal peptide" evidence="2">
    <location>
        <begin position="1"/>
        <end position="30"/>
    </location>
</feature>
<dbReference type="SUPFAM" id="SSF53474">
    <property type="entry name" value="alpha/beta-Hydrolases"/>
    <property type="match status" value="1"/>
</dbReference>
<feature type="non-terminal residue" evidence="3">
    <location>
        <position position="199"/>
    </location>
</feature>
<comment type="caution">
    <text evidence="3">The sequence shown here is derived from an EMBL/GenBank/DDBJ whole genome shotgun (WGS) entry which is preliminary data.</text>
</comment>
<sequence length="199" mass="22143">MVSNMANVNGKVNVIFVLFVLLQYATIAAAAAARERELYWKSEQAKDRISILPGQPSNVTFDHYSGYITVDKKAGRALFYWLIEATHDAQSKPLVLWLNGGPGCSSVAFGEAEELGPFHINSDGKTLFLNPYSWNKLANILFLDSPAGVGFSYTNTSSGILESGDRRTADDSFIFLTNWLKKFPQYKNRDFYISGESYG</sequence>
<keyword evidence="4" id="KW-1185">Reference proteome</keyword>
<dbReference type="InterPro" id="IPR029058">
    <property type="entry name" value="AB_hydrolase_fold"/>
</dbReference>
<name>A0AA38GHC0_TAXCH</name>
<dbReference type="GO" id="GO:0005773">
    <property type="term" value="C:vacuole"/>
    <property type="evidence" value="ECO:0007669"/>
    <property type="project" value="TreeGrafter"/>
</dbReference>
<accession>A0AA38GHC0</accession>
<evidence type="ECO:0000313" key="4">
    <source>
        <dbReference type="Proteomes" id="UP000824469"/>
    </source>
</evidence>
<evidence type="ECO:0008006" key="5">
    <source>
        <dbReference type="Google" id="ProtNLM"/>
    </source>
</evidence>
<dbReference type="EMBL" id="JAHRHJ020000003">
    <property type="protein sequence ID" value="KAH9321508.1"/>
    <property type="molecule type" value="Genomic_DNA"/>
</dbReference>
<organism evidence="3 4">
    <name type="scientific">Taxus chinensis</name>
    <name type="common">Chinese yew</name>
    <name type="synonym">Taxus wallichiana var. chinensis</name>
    <dbReference type="NCBI Taxonomy" id="29808"/>
    <lineage>
        <taxon>Eukaryota</taxon>
        <taxon>Viridiplantae</taxon>
        <taxon>Streptophyta</taxon>
        <taxon>Embryophyta</taxon>
        <taxon>Tracheophyta</taxon>
        <taxon>Spermatophyta</taxon>
        <taxon>Pinopsida</taxon>
        <taxon>Pinidae</taxon>
        <taxon>Conifers II</taxon>
        <taxon>Cupressales</taxon>
        <taxon>Taxaceae</taxon>
        <taxon>Taxus</taxon>
    </lineage>
</organism>
<dbReference type="OMA" id="VMSERNP"/>
<dbReference type="GO" id="GO:0004185">
    <property type="term" value="F:serine-type carboxypeptidase activity"/>
    <property type="evidence" value="ECO:0007669"/>
    <property type="project" value="InterPro"/>
</dbReference>
<dbReference type="Pfam" id="PF00450">
    <property type="entry name" value="Peptidase_S10"/>
    <property type="match status" value="1"/>
</dbReference>
<dbReference type="PRINTS" id="PR00724">
    <property type="entry name" value="CRBOXYPTASEC"/>
</dbReference>
<keyword evidence="2" id="KW-0732">Signal</keyword>
<evidence type="ECO:0000256" key="2">
    <source>
        <dbReference type="SAM" id="SignalP"/>
    </source>
</evidence>
<reference evidence="3 4" key="1">
    <citation type="journal article" date="2021" name="Nat. Plants">
        <title>The Taxus genome provides insights into paclitaxel biosynthesis.</title>
        <authorList>
            <person name="Xiong X."/>
            <person name="Gou J."/>
            <person name="Liao Q."/>
            <person name="Li Y."/>
            <person name="Zhou Q."/>
            <person name="Bi G."/>
            <person name="Li C."/>
            <person name="Du R."/>
            <person name="Wang X."/>
            <person name="Sun T."/>
            <person name="Guo L."/>
            <person name="Liang H."/>
            <person name="Lu P."/>
            <person name="Wu Y."/>
            <person name="Zhang Z."/>
            <person name="Ro D.K."/>
            <person name="Shang Y."/>
            <person name="Huang S."/>
            <person name="Yan J."/>
        </authorList>
    </citation>
    <scope>NUCLEOTIDE SEQUENCE [LARGE SCALE GENOMIC DNA]</scope>
    <source>
        <strain evidence="3">Ta-2019</strain>
    </source>
</reference>
<dbReference type="Gene3D" id="3.40.50.1820">
    <property type="entry name" value="alpha/beta hydrolase"/>
    <property type="match status" value="1"/>
</dbReference>
<gene>
    <name evidence="3" type="ORF">KI387_016147</name>
</gene>
<dbReference type="GO" id="GO:0006508">
    <property type="term" value="P:proteolysis"/>
    <property type="evidence" value="ECO:0007669"/>
    <property type="project" value="InterPro"/>
</dbReference>
<dbReference type="PANTHER" id="PTHR11802:SF306">
    <property type="entry name" value="SERINE CARBOXYPEPTIDASE-LIKE 28"/>
    <property type="match status" value="1"/>
</dbReference>
<evidence type="ECO:0000256" key="1">
    <source>
        <dbReference type="ARBA" id="ARBA00009431"/>
    </source>
</evidence>
<dbReference type="InterPro" id="IPR001563">
    <property type="entry name" value="Peptidase_S10"/>
</dbReference>
<comment type="similarity">
    <text evidence="1">Belongs to the peptidase S10 family.</text>
</comment>
<dbReference type="Proteomes" id="UP000824469">
    <property type="component" value="Unassembled WGS sequence"/>
</dbReference>
<feature type="chain" id="PRO_5041279027" description="Carboxypeptidase" evidence="2">
    <location>
        <begin position="31"/>
        <end position="199"/>
    </location>
</feature>
<proteinExistence type="inferred from homology"/>
<dbReference type="AlphaFoldDB" id="A0AA38GHC0"/>
<protein>
    <recommendedName>
        <fullName evidence="5">Carboxypeptidase</fullName>
    </recommendedName>
</protein>